<dbReference type="GO" id="GO:0050661">
    <property type="term" value="F:NADP binding"/>
    <property type="evidence" value="ECO:0007669"/>
    <property type="project" value="UniProtKB-UniRule"/>
</dbReference>
<accession>A0A2L1C9W0</accession>
<dbReference type="KEGG" id="mmad:MMJJ_07330"/>
<organism evidence="17 20">
    <name type="scientific">Methanococcus maripaludis</name>
    <name type="common">Methanococcus deltae</name>
    <dbReference type="NCBI Taxonomy" id="39152"/>
    <lineage>
        <taxon>Archaea</taxon>
        <taxon>Methanobacteriati</taxon>
        <taxon>Methanobacteriota</taxon>
        <taxon>Methanomada group</taxon>
        <taxon>Methanococci</taxon>
        <taxon>Methanococcales</taxon>
        <taxon>Methanococcaceae</taxon>
        <taxon>Methanococcus</taxon>
    </lineage>
</organism>
<dbReference type="SUPFAM" id="SSF55347">
    <property type="entry name" value="Glyceraldehyde-3-phosphate dehydrogenase-like, C-terminal domain"/>
    <property type="match status" value="1"/>
</dbReference>
<dbReference type="EC" id="1.2.1.59" evidence="4 13"/>
<dbReference type="GeneID" id="36101823"/>
<evidence type="ECO:0000256" key="7">
    <source>
        <dbReference type="ARBA" id="ARBA00023002"/>
    </source>
</evidence>
<dbReference type="GO" id="GO:0004365">
    <property type="term" value="F:glyceraldehyde-3-phosphate dehydrogenase (NAD+) (phosphorylating) activity"/>
    <property type="evidence" value="ECO:0007669"/>
    <property type="project" value="UniProtKB-UniRule"/>
</dbReference>
<dbReference type="RefSeq" id="WP_104837728.1">
    <property type="nucleotide sequence ID" value="NZ_CP026606.1"/>
</dbReference>
<comment type="pathway">
    <text evidence="1 13 15">Carbohydrate degradation; glycolysis; pyruvate from D-glyceraldehyde 3-phosphate: step 1/5.</text>
</comment>
<keyword evidence="8 13" id="KW-0520">NAD</keyword>
<evidence type="ECO:0000313" key="20">
    <source>
        <dbReference type="Proteomes" id="UP000239462"/>
    </source>
</evidence>
<evidence type="ECO:0000313" key="21">
    <source>
        <dbReference type="Proteomes" id="UP000567099"/>
    </source>
</evidence>
<dbReference type="InterPro" id="IPR020830">
    <property type="entry name" value="GlycerAld_3-P_DH_AS"/>
</dbReference>
<dbReference type="PIRSF" id="PIRSF000149">
    <property type="entry name" value="GAP_DH"/>
    <property type="match status" value="1"/>
</dbReference>
<dbReference type="Proteomes" id="UP000239462">
    <property type="component" value="Chromosome"/>
</dbReference>
<dbReference type="EMBL" id="JACHED010000003">
    <property type="protein sequence ID" value="MBB6497416.1"/>
    <property type="molecule type" value="Genomic_DNA"/>
</dbReference>
<dbReference type="InterPro" id="IPR006436">
    <property type="entry name" value="Glyceraldehyde-3-P_DH_2_arc"/>
</dbReference>
<dbReference type="HAMAP" id="MF_00559">
    <property type="entry name" value="G3P_dehdrog_arch"/>
    <property type="match status" value="1"/>
</dbReference>
<dbReference type="EMBL" id="JACDUO010000002">
    <property type="protein sequence ID" value="MBA2864566.1"/>
    <property type="molecule type" value="Genomic_DNA"/>
</dbReference>
<feature type="binding site" evidence="13">
    <location>
        <position position="111"/>
    </location>
    <ligand>
        <name>NAD(+)</name>
        <dbReference type="ChEBI" id="CHEBI:57540"/>
    </ligand>
</feature>
<evidence type="ECO:0000259" key="16">
    <source>
        <dbReference type="SMART" id="SM00846"/>
    </source>
</evidence>
<proteinExistence type="inferred from homology"/>
<dbReference type="Gene3D" id="3.40.50.720">
    <property type="entry name" value="NAD(P)-binding Rossmann-like Domain"/>
    <property type="match status" value="1"/>
</dbReference>
<keyword evidence="9 13" id="KW-0324">Glycolysis</keyword>
<dbReference type="CDD" id="cd18127">
    <property type="entry name" value="GAPDH_II_C"/>
    <property type="match status" value="1"/>
</dbReference>
<reference evidence="20" key="1">
    <citation type="journal article" date="2018" name="Genome Announc.">
        <title>Complete Genome Sequence of the Methanococcus maripaludis Type Strain JJ (DSM 2067), a Model for Selenoprotein Synthesis in Archaea.</title>
        <authorList>
            <person name="Poehlein A."/>
            <person name="Heym D."/>
            <person name="Quitzke V."/>
            <person name="Fersch J."/>
            <person name="Daniel R."/>
            <person name="Rother M."/>
        </authorList>
    </citation>
    <scope>NUCLEOTIDE SEQUENCE [LARGE SCALE GENOMIC DNA]</scope>
    <source>
        <strain evidence="20">DSM 2067</strain>
    </source>
</reference>
<feature type="binding site" evidence="13">
    <location>
        <begin position="11"/>
        <end position="12"/>
    </location>
    <ligand>
        <name>NAD(+)</name>
        <dbReference type="ChEBI" id="CHEBI:57540"/>
    </ligand>
</feature>
<evidence type="ECO:0000313" key="17">
    <source>
        <dbReference type="EMBL" id="AVB76144.1"/>
    </source>
</evidence>
<feature type="active site" description="Nucleophile" evidence="13 14">
    <location>
        <position position="141"/>
    </location>
</feature>
<dbReference type="GO" id="GO:0006096">
    <property type="term" value="P:glycolytic process"/>
    <property type="evidence" value="ECO:0007669"/>
    <property type="project" value="UniProtKB-UniRule"/>
</dbReference>
<evidence type="ECO:0000256" key="12">
    <source>
        <dbReference type="ARBA" id="ARBA00048853"/>
    </source>
</evidence>
<protein>
    <recommendedName>
        <fullName evidence="5 13">Glyceraldehyde-3-phosphate dehydrogenase</fullName>
        <shortName evidence="13">GAPDH</shortName>
        <ecNumber evidence="4 13">1.2.1.59</ecNumber>
    </recommendedName>
    <alternativeName>
        <fullName evidence="10 13">NAD(P)-dependent glyceraldehyde-3-phosphate dehydrogenase</fullName>
    </alternativeName>
</protein>
<dbReference type="GO" id="GO:0009089">
    <property type="term" value="P:lysine biosynthetic process via diaminopimelate"/>
    <property type="evidence" value="ECO:0007669"/>
    <property type="project" value="InterPro"/>
</dbReference>
<evidence type="ECO:0000256" key="3">
    <source>
        <dbReference type="ARBA" id="ARBA00011881"/>
    </source>
</evidence>
<dbReference type="GO" id="GO:0051287">
    <property type="term" value="F:NAD binding"/>
    <property type="evidence" value="ECO:0007669"/>
    <property type="project" value="UniProtKB-UniRule"/>
</dbReference>
<evidence type="ECO:0000256" key="4">
    <source>
        <dbReference type="ARBA" id="ARBA00013024"/>
    </source>
</evidence>
<evidence type="ECO:0000256" key="14">
    <source>
        <dbReference type="PIRSR" id="PIRSR000149-1"/>
    </source>
</evidence>
<dbReference type="InterPro" id="IPR020829">
    <property type="entry name" value="GlycerAld_3-P_DH_cat"/>
</dbReference>
<comment type="catalytic activity">
    <reaction evidence="12 13 15">
        <text>D-glyceraldehyde 3-phosphate + phosphate + NAD(+) = (2R)-3-phospho-glyceroyl phosphate + NADH + H(+)</text>
        <dbReference type="Rhea" id="RHEA:10300"/>
        <dbReference type="ChEBI" id="CHEBI:15378"/>
        <dbReference type="ChEBI" id="CHEBI:43474"/>
        <dbReference type="ChEBI" id="CHEBI:57540"/>
        <dbReference type="ChEBI" id="CHEBI:57604"/>
        <dbReference type="ChEBI" id="CHEBI:57945"/>
        <dbReference type="ChEBI" id="CHEBI:59776"/>
        <dbReference type="EC" id="1.2.1.59"/>
    </reaction>
</comment>
<dbReference type="NCBIfam" id="TIGR01546">
    <property type="entry name" value="GAPDH-II_archae"/>
    <property type="match status" value="1"/>
</dbReference>
<evidence type="ECO:0000256" key="9">
    <source>
        <dbReference type="ARBA" id="ARBA00023152"/>
    </source>
</evidence>
<dbReference type="Pfam" id="PF02800">
    <property type="entry name" value="Gp_dh_C"/>
    <property type="match status" value="1"/>
</dbReference>
<evidence type="ECO:0000313" key="18">
    <source>
        <dbReference type="EMBL" id="MBA2864566.1"/>
    </source>
</evidence>
<dbReference type="InterPro" id="IPR000846">
    <property type="entry name" value="DapB_N"/>
</dbReference>
<evidence type="ECO:0000313" key="22">
    <source>
        <dbReference type="Proteomes" id="UP000590564"/>
    </source>
</evidence>
<evidence type="ECO:0000256" key="6">
    <source>
        <dbReference type="ARBA" id="ARBA00022857"/>
    </source>
</evidence>
<comment type="similarity">
    <text evidence="2 13 15">Belongs to the glyceraldehyde-3-phosphate dehydrogenase family.</text>
</comment>
<evidence type="ECO:0000256" key="11">
    <source>
        <dbReference type="ARBA" id="ARBA00048067"/>
    </source>
</evidence>
<dbReference type="CDD" id="cd02278">
    <property type="entry name" value="GAPDH_II_N"/>
    <property type="match status" value="1"/>
</dbReference>
<dbReference type="Gene3D" id="3.30.360.10">
    <property type="entry name" value="Dihydrodipicolinate Reductase, domain 2"/>
    <property type="match status" value="1"/>
</dbReference>
<keyword evidence="7 13" id="KW-0560">Oxidoreductase</keyword>
<feature type="binding site" evidence="13">
    <location>
        <begin position="195"/>
        <end position="196"/>
    </location>
    <ligand>
        <name>D-glyceraldehyde 3-phosphate</name>
        <dbReference type="ChEBI" id="CHEBI:59776"/>
    </ligand>
</feature>
<feature type="binding site" evidence="13">
    <location>
        <position position="169"/>
    </location>
    <ligand>
        <name>NAD(+)</name>
        <dbReference type="ChEBI" id="CHEBI:57540"/>
    </ligand>
</feature>
<evidence type="ECO:0000256" key="10">
    <source>
        <dbReference type="ARBA" id="ARBA00030647"/>
    </source>
</evidence>
<dbReference type="SMART" id="SM00846">
    <property type="entry name" value="Gp_dh_N"/>
    <property type="match status" value="1"/>
</dbReference>
<keyword evidence="6 13" id="KW-0521">NADP</keyword>
<gene>
    <name evidence="13" type="primary">gap</name>
    <name evidence="18" type="ORF">HNP94_001588</name>
    <name evidence="19" type="ORF">HNP96_001459</name>
    <name evidence="17" type="ORF">MMJJ_07330</name>
</gene>
<dbReference type="GO" id="GO:0008839">
    <property type="term" value="F:4-hydroxy-tetrahydrodipicolinate reductase"/>
    <property type="evidence" value="ECO:0007669"/>
    <property type="project" value="InterPro"/>
</dbReference>
<dbReference type="SUPFAM" id="SSF51735">
    <property type="entry name" value="NAD(P)-binding Rossmann-fold domains"/>
    <property type="match status" value="1"/>
</dbReference>
<comment type="subcellular location">
    <subcellularLocation>
        <location evidence="13 15">Cytoplasm</location>
    </subcellularLocation>
</comment>
<comment type="subunit">
    <text evidence="3 13 15">Homotetramer.</text>
</comment>
<evidence type="ECO:0000256" key="5">
    <source>
        <dbReference type="ARBA" id="ARBA00021022"/>
    </source>
</evidence>
<dbReference type="NCBIfam" id="NF003251">
    <property type="entry name" value="PRK04207.1"/>
    <property type="match status" value="1"/>
</dbReference>
<reference evidence="18 21" key="3">
    <citation type="submission" date="2020-07" db="EMBL/GenBank/DDBJ databases">
        <title>Genomic Encyclopedia of Type Strains, Phase IV (KMG-V): Genome sequencing to study the core and pangenomes of soil and plant-associated prokaryotes.</title>
        <authorList>
            <person name="Whitman W."/>
        </authorList>
    </citation>
    <scope>NUCLEOTIDE SEQUENCE [LARGE SCALE GENOMIC DNA]</scope>
    <source>
        <strain evidence="18 21">C13</strain>
        <strain evidence="19 22">D1</strain>
    </source>
</reference>
<name>A0A2L1C9W0_METMI</name>
<feature type="binding site" evidence="13">
    <location>
        <begin position="140"/>
        <end position="142"/>
    </location>
    <ligand>
        <name>D-glyceraldehyde 3-phosphate</name>
        <dbReference type="ChEBI" id="CHEBI:59776"/>
    </ligand>
</feature>
<dbReference type="InterPro" id="IPR036291">
    <property type="entry name" value="NAD(P)-bd_dom_sf"/>
</dbReference>
<dbReference type="GO" id="GO:0005737">
    <property type="term" value="C:cytoplasm"/>
    <property type="evidence" value="ECO:0007669"/>
    <property type="project" value="UniProtKB-SubCell"/>
</dbReference>
<dbReference type="InterPro" id="IPR020828">
    <property type="entry name" value="GlycerAld_3-P_DH_NAD(P)-bd"/>
</dbReference>
<feature type="binding site" evidence="13">
    <location>
        <position position="303"/>
    </location>
    <ligand>
        <name>NAD(+)</name>
        <dbReference type="ChEBI" id="CHEBI:57540"/>
    </ligand>
</feature>
<dbReference type="Pfam" id="PF01113">
    <property type="entry name" value="DapB_N"/>
    <property type="match status" value="1"/>
</dbReference>
<evidence type="ECO:0000313" key="19">
    <source>
        <dbReference type="EMBL" id="MBB6497416.1"/>
    </source>
</evidence>
<evidence type="ECO:0000256" key="2">
    <source>
        <dbReference type="ARBA" id="ARBA00007406"/>
    </source>
</evidence>
<dbReference type="AlphaFoldDB" id="A0A2L1C9W0"/>
<evidence type="ECO:0000256" key="13">
    <source>
        <dbReference type="HAMAP-Rule" id="MF_00559"/>
    </source>
</evidence>
<reference evidence="17" key="2">
    <citation type="submission" date="2018-02" db="EMBL/GenBank/DDBJ databases">
        <title>Complete genome sequence of the Methanococcus maripaludis type strain JJ (DSM 2067), a model for selenoprotein synthesis in Archaea.</title>
        <authorList>
            <person name="Poehlein A."/>
            <person name="Heym D."/>
            <person name="Quitzke V."/>
            <person name="Fersch J."/>
            <person name="Daniel R."/>
            <person name="Rother M."/>
        </authorList>
    </citation>
    <scope>NUCLEOTIDE SEQUENCE [LARGE SCALE GENOMIC DNA]</scope>
    <source>
        <strain evidence="17">DSM 2067</strain>
    </source>
</reference>
<dbReference type="Proteomes" id="UP000567099">
    <property type="component" value="Unassembled WGS sequence"/>
</dbReference>
<evidence type="ECO:0000256" key="15">
    <source>
        <dbReference type="RuleBase" id="RU003388"/>
    </source>
</evidence>
<dbReference type="UniPathway" id="UPA00109">
    <property type="reaction ID" value="UER00184"/>
</dbReference>
<evidence type="ECO:0000256" key="8">
    <source>
        <dbReference type="ARBA" id="ARBA00023027"/>
    </source>
</evidence>
<evidence type="ECO:0000256" key="1">
    <source>
        <dbReference type="ARBA" id="ARBA00004869"/>
    </source>
</evidence>
<dbReference type="PROSITE" id="PS00071">
    <property type="entry name" value="GAPDH"/>
    <property type="match status" value="1"/>
</dbReference>
<sequence length="340" mass="37303">MANVLINGYGSIGKRVADAVAKQDDMKVIGVTKTKPDFEARMAVEKGYKLFAAIPERKHLFEEAGIPVEGTLDDIIEDADIVVDGAPKKIGKANLENVYKKHGVKAIIQGGEKAGDAQDSFNSLWSYERCYGKDYIRLVSCNTTGLCRSMYAINSVADILKARIVLIRRAADPNDIKTGPVNAIVPNPVSVPSHHGPDVVSVIPELDGKIMTSAVIVPTTLMHMHSIMVETSGTTRDEIIDALAKTPRILTVKASEGFDSTAKIIEYARDLGRSRYDLNEIAVWEESVNVVDNEVYMMQAIHQESDVIPENVDCIRAMLEMESDNLKSIEKTNKAMGLIK</sequence>
<feature type="domain" description="Glyceraldehyde 3-phosphate dehydrogenase NAD(P) binding" evidence="16">
    <location>
        <begin position="2"/>
        <end position="141"/>
    </location>
</feature>
<dbReference type="Proteomes" id="UP000590564">
    <property type="component" value="Unassembled WGS sequence"/>
</dbReference>
<dbReference type="EMBL" id="CP026606">
    <property type="protein sequence ID" value="AVB76144.1"/>
    <property type="molecule type" value="Genomic_DNA"/>
</dbReference>
<dbReference type="InterPro" id="IPR020831">
    <property type="entry name" value="GlycerAld/Erythrose_P_DH"/>
</dbReference>
<keyword evidence="13 15" id="KW-0963">Cytoplasm</keyword>
<comment type="catalytic activity">
    <reaction evidence="11 13 15">
        <text>D-glyceraldehyde 3-phosphate + phosphate + NADP(+) = (2R)-3-phospho-glyceroyl phosphate + NADPH + H(+)</text>
        <dbReference type="Rhea" id="RHEA:10296"/>
        <dbReference type="ChEBI" id="CHEBI:15378"/>
        <dbReference type="ChEBI" id="CHEBI:43474"/>
        <dbReference type="ChEBI" id="CHEBI:57604"/>
        <dbReference type="ChEBI" id="CHEBI:57783"/>
        <dbReference type="ChEBI" id="CHEBI:58349"/>
        <dbReference type="ChEBI" id="CHEBI:59776"/>
        <dbReference type="EC" id="1.2.1.59"/>
    </reaction>
</comment>